<protein>
    <recommendedName>
        <fullName evidence="9">HTH CENPB-type domain-containing protein</fullName>
    </recommendedName>
</protein>
<dbReference type="InterPro" id="IPR036875">
    <property type="entry name" value="Znf_CCHC_sf"/>
</dbReference>
<organism evidence="7 8">
    <name type="scientific">Sclerotinia sclerotiorum (strain ATCC 18683 / 1980 / Ss-1)</name>
    <name type="common">White mold</name>
    <name type="synonym">Whetzelinia sclerotiorum</name>
    <dbReference type="NCBI Taxonomy" id="665079"/>
    <lineage>
        <taxon>Eukaryota</taxon>
        <taxon>Fungi</taxon>
        <taxon>Dikarya</taxon>
        <taxon>Ascomycota</taxon>
        <taxon>Pezizomycotina</taxon>
        <taxon>Leotiomycetes</taxon>
        <taxon>Helotiales</taxon>
        <taxon>Sclerotiniaceae</taxon>
        <taxon>Sclerotinia</taxon>
    </lineage>
</organism>
<dbReference type="InterPro" id="IPR007889">
    <property type="entry name" value="HTH_Psq"/>
</dbReference>
<dbReference type="InterPro" id="IPR004875">
    <property type="entry name" value="DDE_SF_endonuclease_dom"/>
</dbReference>
<dbReference type="Proteomes" id="UP000177798">
    <property type="component" value="Chromosome 1"/>
</dbReference>
<keyword evidence="2" id="KW-0238">DNA-binding</keyword>
<evidence type="ECO:0000256" key="2">
    <source>
        <dbReference type="ARBA" id="ARBA00023125"/>
    </source>
</evidence>
<keyword evidence="4" id="KW-0862">Zinc</keyword>
<dbReference type="PANTHER" id="PTHR19303:SF62">
    <property type="entry name" value="HTH CENPB-TYPE DOMAIN-CONTAINING PROTEIN-RELATED"/>
    <property type="match status" value="1"/>
</dbReference>
<dbReference type="Pfam" id="PF03184">
    <property type="entry name" value="DDE_1"/>
    <property type="match status" value="1"/>
</dbReference>
<evidence type="ECO:0000256" key="1">
    <source>
        <dbReference type="ARBA" id="ARBA00004123"/>
    </source>
</evidence>
<feature type="domain" description="CCHC-type" evidence="5">
    <location>
        <begin position="525"/>
        <end position="540"/>
    </location>
</feature>
<evidence type="ECO:0000259" key="6">
    <source>
        <dbReference type="PROSITE" id="PS51253"/>
    </source>
</evidence>
<dbReference type="InterPro" id="IPR006600">
    <property type="entry name" value="HTH_CenpB_DNA-bd_dom"/>
</dbReference>
<gene>
    <name evidence="7" type="ORF">sscle_01g003650</name>
</gene>
<dbReference type="AlphaFoldDB" id="A0A1D9PS89"/>
<dbReference type="GO" id="GO:0005634">
    <property type="term" value="C:nucleus"/>
    <property type="evidence" value="ECO:0007669"/>
    <property type="project" value="UniProtKB-SubCell"/>
</dbReference>
<feature type="domain" description="HTH CENPB-type" evidence="6">
    <location>
        <begin position="51"/>
        <end position="120"/>
    </location>
</feature>
<evidence type="ECO:0000256" key="3">
    <source>
        <dbReference type="ARBA" id="ARBA00023242"/>
    </source>
</evidence>
<dbReference type="VEuPathDB" id="FungiDB:sscle_01g003650"/>
<evidence type="ECO:0008006" key="9">
    <source>
        <dbReference type="Google" id="ProtNLM"/>
    </source>
</evidence>
<keyword evidence="3" id="KW-0539">Nucleus</keyword>
<evidence type="ECO:0000313" key="7">
    <source>
        <dbReference type="EMBL" id="APA05595.1"/>
    </source>
</evidence>
<evidence type="ECO:0000259" key="5">
    <source>
        <dbReference type="PROSITE" id="PS50158"/>
    </source>
</evidence>
<dbReference type="InterPro" id="IPR001878">
    <property type="entry name" value="Znf_CCHC"/>
</dbReference>
<accession>A0A1D9PS89</accession>
<dbReference type="Gene3D" id="1.10.10.60">
    <property type="entry name" value="Homeodomain-like"/>
    <property type="match status" value="1"/>
</dbReference>
<dbReference type="PROSITE" id="PS51253">
    <property type="entry name" value="HTH_CENPB"/>
    <property type="match status" value="1"/>
</dbReference>
<dbReference type="OrthoDB" id="5420958at2759"/>
<evidence type="ECO:0000256" key="4">
    <source>
        <dbReference type="PROSITE-ProRule" id="PRU00047"/>
    </source>
</evidence>
<dbReference type="InterPro" id="IPR009057">
    <property type="entry name" value="Homeodomain-like_sf"/>
</dbReference>
<sequence>MEIQSKEARIILAIEAIQKSKNLTVGKAAKIYKVPRTTLRDRMGGRIHRMETRANNLNLTEKEEEVLIQYIIDMDERGFAPKLSGVEDMANYILESRGAKRVGKLWAHRFVKRCTKLKTCFSRVYDFQRALCEDPKLIEEWFGLVSNMQAKYGIQDCDFYNFDETGFMIGIICPGMVVTSSERNGRNKAIQPGNREWATAIICGNGEGETIPPFLIVQGQVHLSNWYTETDFPADWAIKPTSNGWTNNETGLEWLKHFDKYTSQRRKGKYRMLVLDGHESHESIPFQSYCKSNDIIYVKLPSHSSHLTQPLDIGCFSVLKRSYSCQVDEFIKAYINHISKVEFFIAFKAAYQQSITIQNMKAGFRGAGLIPFDPQAVLSKLDIRIRTPTPPSILLESANSWVSQTPHNPTEALLQSTLVKSRIARHQSSSPTPIFETVVALAKGTERLAHENTLLSTEIRMLRKANETLSKRRHVKKTQLRQGGVLTGQEAIDIISQQEVDIQIRRDERQNRGNSNGESSTNRCCSKCGKTGHNSRTCSNNIIDPILLDS</sequence>
<dbReference type="SUPFAM" id="SSF57756">
    <property type="entry name" value="Retrovirus zinc finger-like domains"/>
    <property type="match status" value="1"/>
</dbReference>
<dbReference type="PANTHER" id="PTHR19303">
    <property type="entry name" value="TRANSPOSON"/>
    <property type="match status" value="1"/>
</dbReference>
<dbReference type="Pfam" id="PF03221">
    <property type="entry name" value="HTH_Tnp_Tc5"/>
    <property type="match status" value="1"/>
</dbReference>
<comment type="subcellular location">
    <subcellularLocation>
        <location evidence="1">Nucleus</location>
    </subcellularLocation>
</comment>
<proteinExistence type="predicted"/>
<dbReference type="SUPFAM" id="SSF46689">
    <property type="entry name" value="Homeodomain-like"/>
    <property type="match status" value="1"/>
</dbReference>
<dbReference type="EMBL" id="CP017814">
    <property type="protein sequence ID" value="APA05595.1"/>
    <property type="molecule type" value="Genomic_DNA"/>
</dbReference>
<dbReference type="GO" id="GO:0008270">
    <property type="term" value="F:zinc ion binding"/>
    <property type="evidence" value="ECO:0007669"/>
    <property type="project" value="UniProtKB-KW"/>
</dbReference>
<keyword evidence="4" id="KW-0863">Zinc-finger</keyword>
<dbReference type="InterPro" id="IPR050863">
    <property type="entry name" value="CenT-Element_Derived"/>
</dbReference>
<evidence type="ECO:0000313" key="8">
    <source>
        <dbReference type="Proteomes" id="UP000177798"/>
    </source>
</evidence>
<reference evidence="8" key="1">
    <citation type="journal article" date="2017" name="Genome Biol. Evol.">
        <title>The complete genome sequence of the phytopathogenic fungus Sclerotinia sclerotiorum reveals insights into the genome architecture of broad host range pathogens.</title>
        <authorList>
            <person name="Derbyshire M."/>
            <person name="Denton-Giles M."/>
            <person name="Hegedus D."/>
            <person name="Seifbarghy S."/>
            <person name="Rollins J."/>
            <person name="van Kan J."/>
            <person name="Seidl M.F."/>
            <person name="Faino L."/>
            <person name="Mbengue M."/>
            <person name="Navaud O."/>
            <person name="Raffaele S."/>
            <person name="Hammond-Kosack K."/>
            <person name="Heard S."/>
            <person name="Oliver R."/>
        </authorList>
    </citation>
    <scope>NUCLEOTIDE SEQUENCE [LARGE SCALE GENOMIC DNA]</scope>
    <source>
        <strain evidence="8">ATCC 18683 / 1980 / Ss-1</strain>
    </source>
</reference>
<dbReference type="GO" id="GO:0003677">
    <property type="term" value="F:DNA binding"/>
    <property type="evidence" value="ECO:0007669"/>
    <property type="project" value="UniProtKB-KW"/>
</dbReference>
<dbReference type="PROSITE" id="PS50158">
    <property type="entry name" value="ZF_CCHC"/>
    <property type="match status" value="1"/>
</dbReference>
<dbReference type="SMART" id="SM00674">
    <property type="entry name" value="CENPB"/>
    <property type="match status" value="1"/>
</dbReference>
<dbReference type="Pfam" id="PF05225">
    <property type="entry name" value="HTH_psq"/>
    <property type="match status" value="1"/>
</dbReference>
<keyword evidence="4" id="KW-0479">Metal-binding</keyword>
<name>A0A1D9PS89_SCLS1</name>